<dbReference type="PANTHER" id="PTHR36847">
    <property type="entry name" value="AMIDOLIGASE ENZYME"/>
    <property type="match status" value="1"/>
</dbReference>
<accession>A0A135UH82</accession>
<sequence length="902" mass="102094">MDRVNQSSGCRQLKVRFVLQFLIQCPDLPAACRSSNDDDEDRRIKDGAAEERQDLVEIIASSIRQIDLPTAVETMDGAGGLEIQNSDAWNISLDEQELNIQGSPRWHLASIRSPLMPMIPLTSALIISIRSILKDSKKITIAFNEVPRLRVDIKPEEADFTLPEVRRILTFLWYASPRLNDLHAEYCGPGSLFAPGLEFARIFSTDSHAFLSDAEWRGEPTEAFFTRGMPSANKVNMLEPPSIRGSDIENEAVLQITTTKSLKEIMNGTEIHVRDWEGRTGIFSSAYDFSGLLDKDHKKRVIGFSQHAGTLDSNAIENWIKVCQGIVEFCLNETDDRVDRVLAQLKLPNFPFGSSGSYTTTQLLEDINLHAQAAYYEPLGRNPFVPELDAHRLRKPTINLEDEEDLPPYTFGIELEFLVPFTNTKHTGKDIDDQRWVYNHFTPFVHPRPTNPPPQNELDKLADLIDKHLGTNPRDERGQAHDESAKQLETMLCDSGYFSAAWDTVFDLRDDYEGKISMPGIQSIADAAGCHVHFLEDVIAEFQCWYIERDPSLSDWASGEKGYAGHTGMEMSSPVLRDSPEDFGKIVDVLRILRGGLRPMLDISCGLHVHVGSVCKFSLRSLKRIATLIMIAEPILYTLVHPSRQWNPMTLPLHLDAIVAKADGLPHYTAAFDFEDADNKSQDNPLQVVMAKVLLDLEANVPMNDLPRKLRGQLAKLWATDSLSVLLSQLAPFRGCKGGTAFGTLGWDFSKPSNDPRIKGTIEFRMLEGTLDPVLITHWTKLLLRIVEKGDAAKTKEYFQILDTLAEERESAEEKLAALLGALSLEKHLPFWSKILQKNQAIDVELEDDEYGRKIMPEDWELPIYREKEGNRQAFERNWYERNVVRIPELDDDVWDKIRYIV</sequence>
<evidence type="ECO:0000313" key="2">
    <source>
        <dbReference type="Proteomes" id="UP000070121"/>
    </source>
</evidence>
<dbReference type="AlphaFoldDB" id="A0A135UH82"/>
<organism evidence="1 2">
    <name type="scientific">Colletotrichum salicis</name>
    <dbReference type="NCBI Taxonomy" id="1209931"/>
    <lineage>
        <taxon>Eukaryota</taxon>
        <taxon>Fungi</taxon>
        <taxon>Dikarya</taxon>
        <taxon>Ascomycota</taxon>
        <taxon>Pezizomycotina</taxon>
        <taxon>Sordariomycetes</taxon>
        <taxon>Hypocreomycetidae</taxon>
        <taxon>Glomerellales</taxon>
        <taxon>Glomerellaceae</taxon>
        <taxon>Colletotrichum</taxon>
        <taxon>Colletotrichum acutatum species complex</taxon>
    </lineage>
</organism>
<comment type="caution">
    <text evidence="1">The sequence shown here is derived from an EMBL/GenBank/DDBJ whole genome shotgun (WGS) entry which is preliminary data.</text>
</comment>
<dbReference type="STRING" id="1209931.A0A135UH82"/>
<protein>
    <recommendedName>
        <fullName evidence="3">Amidoligase enzyme</fullName>
    </recommendedName>
</protein>
<dbReference type="PANTHER" id="PTHR36847:SF1">
    <property type="entry name" value="AMIDOLIGASE ENZYME"/>
    <property type="match status" value="1"/>
</dbReference>
<dbReference type="InterPro" id="IPR022025">
    <property type="entry name" value="Amidoligase_2"/>
</dbReference>
<proteinExistence type="predicted"/>
<gene>
    <name evidence="1" type="ORF">CSAL01_10225</name>
</gene>
<evidence type="ECO:0008006" key="3">
    <source>
        <dbReference type="Google" id="ProtNLM"/>
    </source>
</evidence>
<dbReference type="Proteomes" id="UP000070121">
    <property type="component" value="Unassembled WGS sequence"/>
</dbReference>
<dbReference type="EMBL" id="JFFI01001463">
    <property type="protein sequence ID" value="KXH59753.1"/>
    <property type="molecule type" value="Genomic_DNA"/>
</dbReference>
<keyword evidence="2" id="KW-1185">Reference proteome</keyword>
<evidence type="ECO:0000313" key="1">
    <source>
        <dbReference type="EMBL" id="KXH59753.1"/>
    </source>
</evidence>
<name>A0A135UH82_9PEZI</name>
<reference evidence="1 2" key="1">
    <citation type="submission" date="2014-02" db="EMBL/GenBank/DDBJ databases">
        <title>The genome sequence of Colletotrichum salicis CBS 607.94.</title>
        <authorList>
            <person name="Baroncelli R."/>
            <person name="Thon M.R."/>
        </authorList>
    </citation>
    <scope>NUCLEOTIDE SEQUENCE [LARGE SCALE GENOMIC DNA]</scope>
    <source>
        <strain evidence="1 2">CBS 607.94</strain>
    </source>
</reference>
<dbReference type="OrthoDB" id="412402at2759"/>
<dbReference type="Pfam" id="PF12224">
    <property type="entry name" value="Amidoligase_2"/>
    <property type="match status" value="1"/>
</dbReference>